<feature type="compositionally biased region" description="Low complexity" evidence="1">
    <location>
        <begin position="369"/>
        <end position="385"/>
    </location>
</feature>
<organism evidence="2 3">
    <name type="scientific">Lithohypha guttulata</name>
    <dbReference type="NCBI Taxonomy" id="1690604"/>
    <lineage>
        <taxon>Eukaryota</taxon>
        <taxon>Fungi</taxon>
        <taxon>Dikarya</taxon>
        <taxon>Ascomycota</taxon>
        <taxon>Pezizomycotina</taxon>
        <taxon>Eurotiomycetes</taxon>
        <taxon>Chaetothyriomycetidae</taxon>
        <taxon>Chaetothyriales</taxon>
        <taxon>Trichomeriaceae</taxon>
        <taxon>Lithohypha</taxon>
    </lineage>
</organism>
<evidence type="ECO:0000313" key="3">
    <source>
        <dbReference type="Proteomes" id="UP001345013"/>
    </source>
</evidence>
<evidence type="ECO:0000256" key="1">
    <source>
        <dbReference type="SAM" id="MobiDB-lite"/>
    </source>
</evidence>
<feature type="compositionally biased region" description="Basic residues" evidence="1">
    <location>
        <begin position="390"/>
        <end position="406"/>
    </location>
</feature>
<proteinExistence type="predicted"/>
<sequence>MDDHLDLQKNSQFTRLDTLPQLPLSRNEFLAHDRTKLTIIRDWGATLQALDVDITEIIFGVEWVEKDGKRMKQVEQYNDLRKCVIKAADVSRRNEQGVYVLVHLGIQHDKLSQAAHREGSPVSFDHDGNFIVSFVPTKYDKLLEATRYPYHMSPIHIHHYVTLPHRLVSGQKREKPLMLATTASGVEVEVVRTAGDLAAVQFKNWADRLLVPMARLAILRSITPAEPEKSSKASIAGQSYNADSRETLHHSFAARSAPKFTNNQSQIQNSTINNVNRAATPDGPATDLKGSNIEQLASTATDQQDNSIPAQNSKRAAEATSISSKYKAATVSFDTPAERRPNNLIRESNNEGDGDSITSHSENPKRKTLNALSNSTLNTPLTTSSGPPQKKAKYSTKTRGAAKKVVRRQDGAKQNRSRGLLGSSDEGEDDGAQMSLNVHKFEKIKKVEASETEN</sequence>
<feature type="region of interest" description="Disordered" evidence="1">
    <location>
        <begin position="256"/>
        <end position="438"/>
    </location>
</feature>
<dbReference type="EMBL" id="JAVRRG010000055">
    <property type="protein sequence ID" value="KAK5092623.1"/>
    <property type="molecule type" value="Genomic_DNA"/>
</dbReference>
<name>A0ABR0KAJ2_9EURO</name>
<feature type="compositionally biased region" description="Polar residues" evidence="1">
    <location>
        <begin position="292"/>
        <end position="324"/>
    </location>
</feature>
<keyword evidence="3" id="KW-1185">Reference proteome</keyword>
<accession>A0ABR0KAJ2</accession>
<gene>
    <name evidence="2" type="ORF">LTR24_005085</name>
</gene>
<evidence type="ECO:0000313" key="2">
    <source>
        <dbReference type="EMBL" id="KAK5092623.1"/>
    </source>
</evidence>
<protein>
    <submittedName>
        <fullName evidence="2">Uncharacterized protein</fullName>
    </submittedName>
</protein>
<dbReference type="Proteomes" id="UP001345013">
    <property type="component" value="Unassembled WGS sequence"/>
</dbReference>
<comment type="caution">
    <text evidence="2">The sequence shown here is derived from an EMBL/GenBank/DDBJ whole genome shotgun (WGS) entry which is preliminary data.</text>
</comment>
<feature type="compositionally biased region" description="Low complexity" evidence="1">
    <location>
        <begin position="261"/>
        <end position="274"/>
    </location>
</feature>
<reference evidence="2 3" key="1">
    <citation type="submission" date="2023-08" db="EMBL/GenBank/DDBJ databases">
        <title>Black Yeasts Isolated from many extreme environments.</title>
        <authorList>
            <person name="Coleine C."/>
            <person name="Stajich J.E."/>
            <person name="Selbmann L."/>
        </authorList>
    </citation>
    <scope>NUCLEOTIDE SEQUENCE [LARGE SCALE GENOMIC DNA]</scope>
    <source>
        <strain evidence="2 3">CCFEE 5885</strain>
    </source>
</reference>